<evidence type="ECO:0000256" key="7">
    <source>
        <dbReference type="SAM" id="MobiDB-lite"/>
    </source>
</evidence>
<name>A0ABR3GZW4_LOXSC</name>
<sequence length="747" mass="88062">MDQEVEDLLENEANKIYGRCRCCLEYSYVKDIWTEYQWEGAHEIYGEMVMETFSIAWNSTPNEKEQICDMCVSRLRDAHMFKREVLASEQLLREEAEDAESESIKAERMSDLDQYENTTEDVIEDPECKEEIQYEEVQYEEEFVTEEVEYEEVEFLEDEIVTGNPDRTRRQKKRPYSKAKKVNKCEDEDETACTQEDLDETPAKNTRKSQKKIQSKAMEDNKYKNEDETTQTWPGATQEDSEEEPRRIKRKSQKEIHSKEVNKYEDDDENSLSWPGEDPDDKWPQNKWKTEIPKHRDNVKAILTWSTATPFKTRDSLYICFYCGEKYSSSSDLKNHTTLHEDKSKAYNIKNVNSFSLKVDITDLKCLVCLQSVESLENLFIHLRSHGEVIHRDIKNHIIPYKFDTDELKCAICGQVYKFIIHLRDHMRNEHYRNYECKQCGNAYVNRSLLTEHYKACPMRKGKDAMTRMGETFKHRDNVETILTWSNASPFKTRGTGYTCYFCDDYYPSISELRDHTRSHTDKSKASKARNITNLSCFSLKLDITDLKCLICAKTIDSLENLMTHLNKHGKVYHRDIKNQITSYKFDTDEFKCTKCDKVFEFFKLLSNHMSEHYGNYQCDECGKAFVNMSQLSKHKKRHTVGEKFECGLCEKVFNTKIRLYEHQRCLHVYSSKTHKCWKCDLFFMDADKKADHDVESHGAEPVPYTCEICGLVCRSRRSYKLHVKNHTRKLSKRKDQKVVRRKAAGP</sequence>
<accession>A0ABR3GZW4</accession>
<keyword evidence="2" id="KW-0677">Repeat</keyword>
<keyword evidence="4 6" id="KW-0862">Zinc</keyword>
<evidence type="ECO:0000313" key="11">
    <source>
        <dbReference type="Proteomes" id="UP001549920"/>
    </source>
</evidence>
<evidence type="ECO:0000259" key="8">
    <source>
        <dbReference type="PROSITE" id="PS50157"/>
    </source>
</evidence>
<feature type="compositionally biased region" description="Basic and acidic residues" evidence="7">
    <location>
        <begin position="217"/>
        <end position="227"/>
    </location>
</feature>
<dbReference type="SUPFAM" id="SSF57667">
    <property type="entry name" value="beta-beta-alpha zinc fingers"/>
    <property type="match status" value="4"/>
</dbReference>
<dbReference type="InterPro" id="IPR013087">
    <property type="entry name" value="Znf_C2H2_type"/>
</dbReference>
<keyword evidence="11" id="KW-1185">Reference proteome</keyword>
<feature type="domain" description="C2H2-type" evidence="8">
    <location>
        <begin position="705"/>
        <end position="732"/>
    </location>
</feature>
<dbReference type="SUPFAM" id="SSF57716">
    <property type="entry name" value="Glucocorticoid receptor-like (DNA-binding domain)"/>
    <property type="match status" value="1"/>
</dbReference>
<evidence type="ECO:0000256" key="6">
    <source>
        <dbReference type="PROSITE-ProRule" id="PRU01263"/>
    </source>
</evidence>
<evidence type="ECO:0000313" key="10">
    <source>
        <dbReference type="EMBL" id="KAL0853036.1"/>
    </source>
</evidence>
<feature type="compositionally biased region" description="Acidic residues" evidence="7">
    <location>
        <begin position="186"/>
        <end position="200"/>
    </location>
</feature>
<dbReference type="PANTHER" id="PTHR24403">
    <property type="entry name" value="ZINC FINGER PROTEIN"/>
    <property type="match status" value="1"/>
</dbReference>
<evidence type="ECO:0000256" key="4">
    <source>
        <dbReference type="ARBA" id="ARBA00022833"/>
    </source>
</evidence>
<feature type="domain" description="C2H2-type" evidence="8">
    <location>
        <begin position="435"/>
        <end position="465"/>
    </location>
</feature>
<feature type="binding site" evidence="6">
    <location>
        <position position="71"/>
    </location>
    <ligand>
        <name>Zn(2+)</name>
        <dbReference type="ChEBI" id="CHEBI:29105"/>
    </ligand>
</feature>
<evidence type="ECO:0000256" key="1">
    <source>
        <dbReference type="ARBA" id="ARBA00022723"/>
    </source>
</evidence>
<reference evidence="10 11" key="1">
    <citation type="submission" date="2024-06" db="EMBL/GenBank/DDBJ databases">
        <title>A chromosome-level genome assembly of beet webworm, Loxostege sticticalis.</title>
        <authorList>
            <person name="Zhang Y."/>
        </authorList>
    </citation>
    <scope>NUCLEOTIDE SEQUENCE [LARGE SCALE GENOMIC DNA]</scope>
    <source>
        <strain evidence="10">AQ026</strain>
        <tissue evidence="10">Whole body</tissue>
    </source>
</reference>
<feature type="region of interest" description="Disordered" evidence="7">
    <location>
        <begin position="159"/>
        <end position="287"/>
    </location>
</feature>
<gene>
    <name evidence="10" type="ORF">ABMA27_012814</name>
</gene>
<feature type="domain" description="C2H2-type" evidence="8">
    <location>
        <begin position="617"/>
        <end position="644"/>
    </location>
</feature>
<feature type="compositionally biased region" description="Acidic residues" evidence="7">
    <location>
        <begin position="118"/>
        <end position="127"/>
    </location>
</feature>
<feature type="domain" description="C2H2-type" evidence="8">
    <location>
        <begin position="498"/>
        <end position="525"/>
    </location>
</feature>
<evidence type="ECO:0000256" key="5">
    <source>
        <dbReference type="PROSITE-ProRule" id="PRU00042"/>
    </source>
</evidence>
<dbReference type="InterPro" id="IPR012934">
    <property type="entry name" value="Znf_AD"/>
</dbReference>
<feature type="domain" description="C2H2-type" evidence="8">
    <location>
        <begin position="645"/>
        <end position="673"/>
    </location>
</feature>
<feature type="compositionally biased region" description="Basic and acidic residues" evidence="7">
    <location>
        <begin position="102"/>
        <end position="111"/>
    </location>
</feature>
<feature type="compositionally biased region" description="Basic and acidic residues" evidence="7">
    <location>
        <begin position="253"/>
        <end position="264"/>
    </location>
</feature>
<feature type="region of interest" description="Disordered" evidence="7">
    <location>
        <begin position="726"/>
        <end position="747"/>
    </location>
</feature>
<dbReference type="Proteomes" id="UP001549920">
    <property type="component" value="Unassembled WGS sequence"/>
</dbReference>
<dbReference type="PROSITE" id="PS50157">
    <property type="entry name" value="ZINC_FINGER_C2H2_2"/>
    <property type="match status" value="8"/>
</dbReference>
<dbReference type="Pfam" id="PF00096">
    <property type="entry name" value="zf-C2H2"/>
    <property type="match status" value="4"/>
</dbReference>
<dbReference type="Gene3D" id="3.30.160.60">
    <property type="entry name" value="Classic Zinc Finger"/>
    <property type="match status" value="5"/>
</dbReference>
<feature type="binding site" evidence="6">
    <location>
        <position position="20"/>
    </location>
    <ligand>
        <name>Zn(2+)</name>
        <dbReference type="ChEBI" id="CHEBI:29105"/>
    </ligand>
</feature>
<feature type="compositionally biased region" description="Basic residues" evidence="7">
    <location>
        <begin position="205"/>
        <end position="214"/>
    </location>
</feature>
<dbReference type="Pfam" id="PF07776">
    <property type="entry name" value="zf-AD"/>
    <property type="match status" value="1"/>
</dbReference>
<feature type="domain" description="C2H2-type" evidence="8">
    <location>
        <begin position="408"/>
        <end position="436"/>
    </location>
</feature>
<feature type="binding site" evidence="6">
    <location>
        <position position="23"/>
    </location>
    <ligand>
        <name>Zn(2+)</name>
        <dbReference type="ChEBI" id="CHEBI:29105"/>
    </ligand>
</feature>
<evidence type="ECO:0000256" key="2">
    <source>
        <dbReference type="ARBA" id="ARBA00022737"/>
    </source>
</evidence>
<dbReference type="PROSITE" id="PS51915">
    <property type="entry name" value="ZAD"/>
    <property type="match status" value="1"/>
</dbReference>
<dbReference type="InterPro" id="IPR050688">
    <property type="entry name" value="Zinc_finger/UBP_domain"/>
</dbReference>
<feature type="compositionally biased region" description="Basic residues" evidence="7">
    <location>
        <begin position="169"/>
        <end position="182"/>
    </location>
</feature>
<feature type="domain" description="ZAD" evidence="9">
    <location>
        <begin position="18"/>
        <end position="95"/>
    </location>
</feature>
<dbReference type="SMART" id="SM00868">
    <property type="entry name" value="zf-AD"/>
    <property type="match status" value="1"/>
</dbReference>
<proteinExistence type="predicted"/>
<protein>
    <submittedName>
        <fullName evidence="10">Uncharacterized protein</fullName>
    </submittedName>
</protein>
<dbReference type="InterPro" id="IPR036236">
    <property type="entry name" value="Znf_C2H2_sf"/>
</dbReference>
<keyword evidence="3 5" id="KW-0863">Zinc-finger</keyword>
<feature type="binding site" evidence="6">
    <location>
        <position position="68"/>
    </location>
    <ligand>
        <name>Zn(2+)</name>
        <dbReference type="ChEBI" id="CHEBI:29105"/>
    </ligand>
</feature>
<evidence type="ECO:0000256" key="3">
    <source>
        <dbReference type="ARBA" id="ARBA00022771"/>
    </source>
</evidence>
<organism evidence="10 11">
    <name type="scientific">Loxostege sticticalis</name>
    <name type="common">Beet webworm moth</name>
    <dbReference type="NCBI Taxonomy" id="481309"/>
    <lineage>
        <taxon>Eukaryota</taxon>
        <taxon>Metazoa</taxon>
        <taxon>Ecdysozoa</taxon>
        <taxon>Arthropoda</taxon>
        <taxon>Hexapoda</taxon>
        <taxon>Insecta</taxon>
        <taxon>Pterygota</taxon>
        <taxon>Neoptera</taxon>
        <taxon>Endopterygota</taxon>
        <taxon>Lepidoptera</taxon>
        <taxon>Glossata</taxon>
        <taxon>Ditrysia</taxon>
        <taxon>Pyraloidea</taxon>
        <taxon>Crambidae</taxon>
        <taxon>Pyraustinae</taxon>
        <taxon>Loxostege</taxon>
    </lineage>
</organism>
<feature type="domain" description="C2H2-type" evidence="8">
    <location>
        <begin position="591"/>
        <end position="618"/>
    </location>
</feature>
<dbReference type="EMBL" id="JBEUOH010000031">
    <property type="protein sequence ID" value="KAL0853036.1"/>
    <property type="molecule type" value="Genomic_DNA"/>
</dbReference>
<evidence type="ECO:0000259" key="9">
    <source>
        <dbReference type="PROSITE" id="PS51915"/>
    </source>
</evidence>
<dbReference type="SMART" id="SM00355">
    <property type="entry name" value="ZnF_C2H2"/>
    <property type="match status" value="11"/>
</dbReference>
<dbReference type="PANTHER" id="PTHR24403:SF67">
    <property type="entry name" value="FI01116P-RELATED"/>
    <property type="match status" value="1"/>
</dbReference>
<keyword evidence="1 6" id="KW-0479">Metal-binding</keyword>
<comment type="caution">
    <text evidence="10">The sequence shown here is derived from an EMBL/GenBank/DDBJ whole genome shotgun (WGS) entry which is preliminary data.</text>
</comment>
<feature type="region of interest" description="Disordered" evidence="7">
    <location>
        <begin position="97"/>
        <end position="127"/>
    </location>
</feature>
<feature type="domain" description="C2H2-type" evidence="8">
    <location>
        <begin position="318"/>
        <end position="345"/>
    </location>
</feature>
<dbReference type="PROSITE" id="PS00028">
    <property type="entry name" value="ZINC_FINGER_C2H2_1"/>
    <property type="match status" value="7"/>
</dbReference>